<dbReference type="InterPro" id="IPR000182">
    <property type="entry name" value="GNAT_dom"/>
</dbReference>
<accession>C5FGC4</accession>
<dbReference type="Gene3D" id="3.40.630.30">
    <property type="match status" value="1"/>
</dbReference>
<sequence>MDEATSDMKLTPRIHLRRLKPSDVDFLCLLNNDEGVMRYIDDAPPSREEVEEEVRQIIQAYNKSPKYGKWIAETPAHEGMEFIGWLRLGDLDELAQQCFDEKDYGVKKSEGEPVVVELGYRLRRRFWGQGLATEGGRALVDYAFCSSNVNLVVAGTMFVNSRSRRVMEKCGLKHVRTLHLDFDNPLPGTELGEVFYAISREQWLASVGKES</sequence>
<organism evidence="2 3">
    <name type="scientific">Arthroderma otae (strain ATCC MYA-4605 / CBS 113480)</name>
    <name type="common">Microsporum canis</name>
    <dbReference type="NCBI Taxonomy" id="554155"/>
    <lineage>
        <taxon>Eukaryota</taxon>
        <taxon>Fungi</taxon>
        <taxon>Dikarya</taxon>
        <taxon>Ascomycota</taxon>
        <taxon>Pezizomycotina</taxon>
        <taxon>Eurotiomycetes</taxon>
        <taxon>Eurotiomycetidae</taxon>
        <taxon>Onygenales</taxon>
        <taxon>Arthrodermataceae</taxon>
        <taxon>Microsporum</taxon>
    </lineage>
</organism>
<keyword evidence="2" id="KW-0808">Transferase</keyword>
<dbReference type="OMA" id="IDLICML"/>
<dbReference type="GeneID" id="9222744"/>
<keyword evidence="3" id="KW-1185">Reference proteome</keyword>
<dbReference type="STRING" id="554155.C5FGC4"/>
<dbReference type="eggNOG" id="ENOG502SBCZ">
    <property type="taxonomic scope" value="Eukaryota"/>
</dbReference>
<reference evidence="3" key="1">
    <citation type="journal article" date="2012" name="MBio">
        <title>Comparative genome analysis of Trichophyton rubrum and related dermatophytes reveals candidate genes involved in infection.</title>
        <authorList>
            <person name="Martinez D.A."/>
            <person name="Oliver B.G."/>
            <person name="Graeser Y."/>
            <person name="Goldberg J.M."/>
            <person name="Li W."/>
            <person name="Martinez-Rossi N.M."/>
            <person name="Monod M."/>
            <person name="Shelest E."/>
            <person name="Barton R.C."/>
            <person name="Birch E."/>
            <person name="Brakhage A.A."/>
            <person name="Chen Z."/>
            <person name="Gurr S.J."/>
            <person name="Heiman D."/>
            <person name="Heitman J."/>
            <person name="Kosti I."/>
            <person name="Rossi A."/>
            <person name="Saif S."/>
            <person name="Samalova M."/>
            <person name="Saunders C.W."/>
            <person name="Shea T."/>
            <person name="Summerbell R.C."/>
            <person name="Xu J."/>
            <person name="Young S."/>
            <person name="Zeng Q."/>
            <person name="Birren B.W."/>
            <person name="Cuomo C.A."/>
            <person name="White T.C."/>
        </authorList>
    </citation>
    <scope>NUCLEOTIDE SEQUENCE [LARGE SCALE GENOMIC DNA]</scope>
    <source>
        <strain evidence="3">ATCC MYA-4605 / CBS 113480</strain>
    </source>
</reference>
<dbReference type="Pfam" id="PF13302">
    <property type="entry name" value="Acetyltransf_3"/>
    <property type="match status" value="1"/>
</dbReference>
<dbReference type="InterPro" id="IPR051531">
    <property type="entry name" value="N-acetyltransferase"/>
</dbReference>
<dbReference type="InterPro" id="IPR016181">
    <property type="entry name" value="Acyl_CoA_acyltransferase"/>
</dbReference>
<dbReference type="AlphaFoldDB" id="C5FGC4"/>
<evidence type="ECO:0000259" key="1">
    <source>
        <dbReference type="PROSITE" id="PS51186"/>
    </source>
</evidence>
<dbReference type="Proteomes" id="UP000002035">
    <property type="component" value="Unassembled WGS sequence"/>
</dbReference>
<name>C5FGC4_ARTOC</name>
<feature type="domain" description="N-acetyltransferase" evidence="1">
    <location>
        <begin position="14"/>
        <end position="201"/>
    </location>
</feature>
<dbReference type="EMBL" id="DS995702">
    <property type="protein sequence ID" value="EEQ29809.1"/>
    <property type="molecule type" value="Genomic_DNA"/>
</dbReference>
<evidence type="ECO:0000313" key="2">
    <source>
        <dbReference type="EMBL" id="EEQ29809.1"/>
    </source>
</evidence>
<dbReference type="HOGENOM" id="CLU_013985_3_1_1"/>
<gene>
    <name evidence="2" type="ORF">MCYG_02628</name>
</gene>
<dbReference type="OrthoDB" id="630895at2759"/>
<proteinExistence type="predicted"/>
<dbReference type="RefSeq" id="XP_002849694.1">
    <property type="nucleotide sequence ID" value="XM_002849648.1"/>
</dbReference>
<dbReference type="PANTHER" id="PTHR43792">
    <property type="entry name" value="GNAT FAMILY, PUTATIVE (AFU_ORTHOLOGUE AFUA_3G00765)-RELATED-RELATED"/>
    <property type="match status" value="1"/>
</dbReference>
<dbReference type="PROSITE" id="PS51186">
    <property type="entry name" value="GNAT"/>
    <property type="match status" value="1"/>
</dbReference>
<protein>
    <submittedName>
        <fullName evidence="2">Acetyltransferase</fullName>
    </submittedName>
</protein>
<evidence type="ECO:0000313" key="3">
    <source>
        <dbReference type="Proteomes" id="UP000002035"/>
    </source>
</evidence>
<dbReference type="PANTHER" id="PTHR43792:SF16">
    <property type="entry name" value="N-ACETYLTRANSFERASE DOMAIN-CONTAINING PROTEIN"/>
    <property type="match status" value="1"/>
</dbReference>
<dbReference type="VEuPathDB" id="FungiDB:MCYG_02628"/>
<dbReference type="SUPFAM" id="SSF55729">
    <property type="entry name" value="Acyl-CoA N-acyltransferases (Nat)"/>
    <property type="match status" value="1"/>
</dbReference>
<dbReference type="GO" id="GO:0016747">
    <property type="term" value="F:acyltransferase activity, transferring groups other than amino-acyl groups"/>
    <property type="evidence" value="ECO:0007669"/>
    <property type="project" value="InterPro"/>
</dbReference>